<dbReference type="EMBL" id="MU855771">
    <property type="protein sequence ID" value="KAK3899541.1"/>
    <property type="molecule type" value="Genomic_DNA"/>
</dbReference>
<dbReference type="PANTHER" id="PTHR46179">
    <property type="entry name" value="ZINC FINGER PROTEIN"/>
    <property type="match status" value="1"/>
</dbReference>
<feature type="region of interest" description="Disordered" evidence="2">
    <location>
        <begin position="166"/>
        <end position="189"/>
    </location>
</feature>
<feature type="region of interest" description="Disordered" evidence="2">
    <location>
        <begin position="21"/>
        <end position="42"/>
    </location>
</feature>
<dbReference type="Gene3D" id="3.30.160.60">
    <property type="entry name" value="Classic Zinc Finger"/>
    <property type="match status" value="1"/>
</dbReference>
<reference evidence="4" key="1">
    <citation type="journal article" date="2023" name="Mol. Phylogenet. Evol.">
        <title>Genome-scale phylogeny and comparative genomics of the fungal order Sordariales.</title>
        <authorList>
            <person name="Hensen N."/>
            <person name="Bonometti L."/>
            <person name="Westerberg I."/>
            <person name="Brannstrom I.O."/>
            <person name="Guillou S."/>
            <person name="Cros-Aarteil S."/>
            <person name="Calhoun S."/>
            <person name="Haridas S."/>
            <person name="Kuo A."/>
            <person name="Mondo S."/>
            <person name="Pangilinan J."/>
            <person name="Riley R."/>
            <person name="LaButti K."/>
            <person name="Andreopoulos B."/>
            <person name="Lipzen A."/>
            <person name="Chen C."/>
            <person name="Yan M."/>
            <person name="Daum C."/>
            <person name="Ng V."/>
            <person name="Clum A."/>
            <person name="Steindorff A."/>
            <person name="Ohm R.A."/>
            <person name="Martin F."/>
            <person name="Silar P."/>
            <person name="Natvig D.O."/>
            <person name="Lalanne C."/>
            <person name="Gautier V."/>
            <person name="Ament-Velasquez S.L."/>
            <person name="Kruys A."/>
            <person name="Hutchinson M.I."/>
            <person name="Powell A.J."/>
            <person name="Barry K."/>
            <person name="Miller A.N."/>
            <person name="Grigoriev I.V."/>
            <person name="Debuchy R."/>
            <person name="Gladieux P."/>
            <person name="Hiltunen Thoren M."/>
            <person name="Johannesson H."/>
        </authorList>
    </citation>
    <scope>NUCLEOTIDE SEQUENCE</scope>
    <source>
        <strain evidence="4">CBS 103.79</strain>
    </source>
</reference>
<organism evidence="4 5">
    <name type="scientific">Staphylotrichum tortipilum</name>
    <dbReference type="NCBI Taxonomy" id="2831512"/>
    <lineage>
        <taxon>Eukaryota</taxon>
        <taxon>Fungi</taxon>
        <taxon>Dikarya</taxon>
        <taxon>Ascomycota</taxon>
        <taxon>Pezizomycotina</taxon>
        <taxon>Sordariomycetes</taxon>
        <taxon>Sordariomycetidae</taxon>
        <taxon>Sordariales</taxon>
        <taxon>Chaetomiaceae</taxon>
        <taxon>Staphylotrichum</taxon>
    </lineage>
</organism>
<proteinExistence type="predicted"/>
<feature type="compositionally biased region" description="Polar residues" evidence="2">
    <location>
        <begin position="177"/>
        <end position="187"/>
    </location>
</feature>
<dbReference type="PROSITE" id="PS50157">
    <property type="entry name" value="ZINC_FINGER_C2H2_2"/>
    <property type="match status" value="1"/>
</dbReference>
<comment type="caution">
    <text evidence="4">The sequence shown here is derived from an EMBL/GenBank/DDBJ whole genome shotgun (WGS) entry which is preliminary data.</text>
</comment>
<evidence type="ECO:0000256" key="2">
    <source>
        <dbReference type="SAM" id="MobiDB-lite"/>
    </source>
</evidence>
<dbReference type="GO" id="GO:0005634">
    <property type="term" value="C:nucleus"/>
    <property type="evidence" value="ECO:0007669"/>
    <property type="project" value="TreeGrafter"/>
</dbReference>
<dbReference type="InterPro" id="IPR051061">
    <property type="entry name" value="Zinc_finger_trans_reg"/>
</dbReference>
<dbReference type="PANTHER" id="PTHR46179:SF19">
    <property type="entry name" value="C2H2 FINGER DOMAIN TRANSCRIPTION FACTOR (EUROFUNG)-RELATED"/>
    <property type="match status" value="1"/>
</dbReference>
<keyword evidence="1" id="KW-0862">Zinc</keyword>
<dbReference type="AlphaFoldDB" id="A0AAN6RRK1"/>
<dbReference type="InterPro" id="IPR013087">
    <property type="entry name" value="Znf_C2H2_type"/>
</dbReference>
<reference evidence="4" key="2">
    <citation type="submission" date="2023-05" db="EMBL/GenBank/DDBJ databases">
        <authorList>
            <consortium name="Lawrence Berkeley National Laboratory"/>
            <person name="Steindorff A."/>
            <person name="Hensen N."/>
            <person name="Bonometti L."/>
            <person name="Westerberg I."/>
            <person name="Brannstrom I.O."/>
            <person name="Guillou S."/>
            <person name="Cros-Aarteil S."/>
            <person name="Calhoun S."/>
            <person name="Haridas S."/>
            <person name="Kuo A."/>
            <person name="Mondo S."/>
            <person name="Pangilinan J."/>
            <person name="Riley R."/>
            <person name="Labutti K."/>
            <person name="Andreopoulos B."/>
            <person name="Lipzen A."/>
            <person name="Chen C."/>
            <person name="Yanf M."/>
            <person name="Daum C."/>
            <person name="Ng V."/>
            <person name="Clum A."/>
            <person name="Ohm R."/>
            <person name="Martin F."/>
            <person name="Silar P."/>
            <person name="Natvig D."/>
            <person name="Lalanne C."/>
            <person name="Gautier V."/>
            <person name="Ament-Velasquez S.L."/>
            <person name="Kruys A."/>
            <person name="Hutchinson M.I."/>
            <person name="Powell A.J."/>
            <person name="Barry K."/>
            <person name="Miller A.N."/>
            <person name="Grigoriev I.V."/>
            <person name="Debuchy R."/>
            <person name="Gladieux P."/>
            <person name="Thoren M.H."/>
            <person name="Johannesson H."/>
        </authorList>
    </citation>
    <scope>NUCLEOTIDE SEQUENCE</scope>
    <source>
        <strain evidence="4">CBS 103.79</strain>
    </source>
</reference>
<gene>
    <name evidence="4" type="ORF">C8A05DRAFT_18032</name>
</gene>
<dbReference type="GO" id="GO:0008270">
    <property type="term" value="F:zinc ion binding"/>
    <property type="evidence" value="ECO:0007669"/>
    <property type="project" value="UniProtKB-KW"/>
</dbReference>
<sequence>MGVLDDFSSFGEVLFQVGGDLEGSASSVHGGTPRPEFGESRPEVDDTYTCTYHGCKLRFRSPFLLQKHKREDHRHPHGLAAWRGDVGGTASSVLNTQAGPHRCDRNPSTGMSCNGVFSRPYDLTRHEDTIHNTKKQKVRCYLCIEEKTFSRADALSRHYRVCHPDTEIPGQKRRPSTAATMSGTPSATEEKTLPYEYIITFN</sequence>
<keyword evidence="1" id="KW-0863">Zinc-finger</keyword>
<dbReference type="SMART" id="SM00355">
    <property type="entry name" value="ZnF_C2H2"/>
    <property type="match status" value="3"/>
</dbReference>
<dbReference type="GO" id="GO:0006357">
    <property type="term" value="P:regulation of transcription by RNA polymerase II"/>
    <property type="evidence" value="ECO:0007669"/>
    <property type="project" value="TreeGrafter"/>
</dbReference>
<protein>
    <recommendedName>
        <fullName evidence="3">C2H2-type domain-containing protein</fullName>
    </recommendedName>
</protein>
<keyword evidence="1" id="KW-0479">Metal-binding</keyword>
<accession>A0AAN6RRK1</accession>
<feature type="domain" description="C2H2-type" evidence="3">
    <location>
        <begin position="101"/>
        <end position="136"/>
    </location>
</feature>
<evidence type="ECO:0000256" key="1">
    <source>
        <dbReference type="PROSITE-ProRule" id="PRU00042"/>
    </source>
</evidence>
<keyword evidence="5" id="KW-1185">Reference proteome</keyword>
<dbReference type="Proteomes" id="UP001303889">
    <property type="component" value="Unassembled WGS sequence"/>
</dbReference>
<dbReference type="PROSITE" id="PS00028">
    <property type="entry name" value="ZINC_FINGER_C2H2_1"/>
    <property type="match status" value="1"/>
</dbReference>
<name>A0AAN6RRK1_9PEZI</name>
<evidence type="ECO:0000313" key="4">
    <source>
        <dbReference type="EMBL" id="KAK3899541.1"/>
    </source>
</evidence>
<evidence type="ECO:0000313" key="5">
    <source>
        <dbReference type="Proteomes" id="UP001303889"/>
    </source>
</evidence>
<evidence type="ECO:0000259" key="3">
    <source>
        <dbReference type="PROSITE" id="PS50157"/>
    </source>
</evidence>